<evidence type="ECO:0000313" key="2">
    <source>
        <dbReference type="EMBL" id="CAD8078679.1"/>
    </source>
</evidence>
<evidence type="ECO:0000256" key="1">
    <source>
        <dbReference type="SAM" id="Coils"/>
    </source>
</evidence>
<comment type="caution">
    <text evidence="2">The sequence shown here is derived from an EMBL/GenBank/DDBJ whole genome shotgun (WGS) entry which is preliminary data.</text>
</comment>
<proteinExistence type="predicted"/>
<keyword evidence="3" id="KW-1185">Reference proteome</keyword>
<gene>
    <name evidence="2" type="ORF">PPRIM_AZ9-3.1.T0600196</name>
</gene>
<accession>A0A8S1MGQ4</accession>
<dbReference type="EMBL" id="CAJJDM010000061">
    <property type="protein sequence ID" value="CAD8078679.1"/>
    <property type="molecule type" value="Genomic_DNA"/>
</dbReference>
<keyword evidence="1" id="KW-0175">Coiled coil</keyword>
<protein>
    <submittedName>
        <fullName evidence="2">Uncharacterized protein</fullName>
    </submittedName>
</protein>
<dbReference type="OMA" id="HIEEFNE"/>
<evidence type="ECO:0000313" key="3">
    <source>
        <dbReference type="Proteomes" id="UP000688137"/>
    </source>
</evidence>
<organism evidence="2 3">
    <name type="scientific">Paramecium primaurelia</name>
    <dbReference type="NCBI Taxonomy" id="5886"/>
    <lineage>
        <taxon>Eukaryota</taxon>
        <taxon>Sar</taxon>
        <taxon>Alveolata</taxon>
        <taxon>Ciliophora</taxon>
        <taxon>Intramacronucleata</taxon>
        <taxon>Oligohymenophorea</taxon>
        <taxon>Peniculida</taxon>
        <taxon>Parameciidae</taxon>
        <taxon>Paramecium</taxon>
    </lineage>
</organism>
<reference evidence="2" key="1">
    <citation type="submission" date="2021-01" db="EMBL/GenBank/DDBJ databases">
        <authorList>
            <consortium name="Genoscope - CEA"/>
            <person name="William W."/>
        </authorList>
    </citation>
    <scope>NUCLEOTIDE SEQUENCE</scope>
</reference>
<feature type="coiled-coil region" evidence="1">
    <location>
        <begin position="762"/>
        <end position="789"/>
    </location>
</feature>
<name>A0A8S1MGQ4_PARPR</name>
<dbReference type="Proteomes" id="UP000688137">
    <property type="component" value="Unassembled WGS sequence"/>
</dbReference>
<sequence length="1450" mass="168743">MKLGDSKLASAIKNVIIANKNVEIIKDVLQEDPREMNVSVFDQVGQENQDVKYLDLFIHLTEQCLNNPNKSATLCTDLILKISYVISDPSKWSKHFNSKIQFQKNQIHEKINQFLSNCTLLVENQKPVQKIIIMALTNLVTINEPEDETLCESCLKSLKILYKNNPDLKQLLKKTIQKNILTNLEQKSFLTIPICLLKGLTDFASEIKLGDWMTDQQCILFGRWLEQIFAIFKDDKSKIDQSVECTLQLMSKCFVAESFATQLEEFITMDGVMDILSYCFTIPKKAKPDEIFTKNKIIVYVFEMISSLNRFLKKSNQTQKEKYSDKISTEISKMIDELESDKYHFANSDSVKTQEQCQIMNKKLGSLIRAYGKILVDNPQYTKILTDKEISDPIKKKERELLASQNEKTKSDKKEEKVIFIQVLKLLTIKKLDPYIYGSLCQFLVTILESQVCDLYLGTIVSTCENFNNTLSLLSKNQYNEFCLMARVYGNVQVTAEHTLANMPTLELQYAVLQILKVFECIQKKASDPNDIQKFQEKLKTLEQWQYKSIILSCLESPVEDIRIVTTYLLSNIPSRKWEFDDLKIMQKILEKLQQLLSDGQGEEEISCLLMIFCNIVSSNANPVSYQFRQNISSSNLCVVAYKILRTNMSRDTRGDENQTRQKIALSASCVYLLSQYLYSSQLRNNFFNQKALFEIGEALRLEDQLGTDIKTPLSIESICLVIQPLFQSIESDFGINITHLNFFRVLMQISNILNFQKYYQTQQLTKARAEIEKEIQAQKDLMQSKKNKMHKVNIAEDFDYDNNQSADDILSQYKRNLYQQCCEQWEDWKIIKFPNYKSLELIDDLISAFEVQHTIFSSQNGVDRLLACLQPLIQNVHLDLEEKTISLDPIYQQEGNEYQSKVVTSSLSKHAIVSKLVGYPQNQDLNVSRYSSQFFEVVQQKKILANSMVDLQTFSEDQFYEYMSLSRSHKTKIALITSAFLYSCYISIIFAPEASILCNALTEIQQKEKLIGYIKLCAASDWYNSCVSIKLFKIYRLIGRHMIFFFNSDNTFNFQKFVQEEMIKQLRQSNELPAVLDTKLTKIKKVIKEIDVKQKQLKKKPLFSAPKPEEYLETCYLINKTIQIILSDFKEIIQSLNKNQLLQQLKLVNSIFKTIQIVFKQMLMCVVEIRMDEYTQIFSALRKIYKQIGAQNFFDELTMCMQKLDKKLSSMSNLFQNNDYLQKQQYQLYVNLAQILGIIFIQKGQSLKQLFGNLCQRFDSSKLSEAVNNGIKAWVAQMVMLHQFTYKDIYNPFVNQIPIHETIIDFKKQESYTKFKNCLLLVYNTYFVVLEIIGVQVNQDYLQTQVTQKNYKIHLHVQGQQIRESVCQMQQQANTNMTEEQRQELQEHIEEFNEGLKVMDLQIMNLDGGSKKSDLDYLFYFQTKWDCAKYVKIFNLLQNADTNFENPLI</sequence>